<dbReference type="AlphaFoldDB" id="A0A377R0K5"/>
<protein>
    <submittedName>
        <fullName evidence="4">Phage-related protein</fullName>
    </submittedName>
</protein>
<proteinExistence type="predicted"/>
<organism evidence="4 5">
    <name type="scientific">Kingella potus</name>
    <dbReference type="NCBI Taxonomy" id="265175"/>
    <lineage>
        <taxon>Bacteria</taxon>
        <taxon>Pseudomonadati</taxon>
        <taxon>Pseudomonadota</taxon>
        <taxon>Betaproteobacteria</taxon>
        <taxon>Neisseriales</taxon>
        <taxon>Neisseriaceae</taxon>
        <taxon>Kingella</taxon>
    </lineage>
</organism>
<dbReference type="InterPro" id="IPR013491">
    <property type="entry name" value="Tape_meas_N"/>
</dbReference>
<dbReference type="RefSeq" id="WP_115307201.1">
    <property type="nucleotide sequence ID" value="NZ_UGJJ01000001.1"/>
</dbReference>
<evidence type="ECO:0000313" key="5">
    <source>
        <dbReference type="Proteomes" id="UP000254293"/>
    </source>
</evidence>
<evidence type="ECO:0000313" key="4">
    <source>
        <dbReference type="EMBL" id="STQ99851.1"/>
    </source>
</evidence>
<gene>
    <name evidence="4" type="ORF">NCTC13336_00037</name>
</gene>
<feature type="coiled-coil region" evidence="1">
    <location>
        <begin position="900"/>
        <end position="938"/>
    </location>
</feature>
<feature type="compositionally biased region" description="Low complexity" evidence="2">
    <location>
        <begin position="500"/>
        <end position="510"/>
    </location>
</feature>
<keyword evidence="1" id="KW-0175">Coiled coil</keyword>
<keyword evidence="5" id="KW-1185">Reference proteome</keyword>
<sequence>MSAANIKAGIEITAQTDGADGIAKLEAAVGRLDAAAAKAGGGTNGLTRAGGRLGAQADALPAKLTPLSASISGMGRTMLAAAGVGGGLYAVKEGLQRILDTTAEFAAIKSRMEYAFSGAAGAAEQMEWVRGVAADLGLELQSAANGYAQLAAATKNINLSTADTQQVFKGVASAAASMNLSTEETNGVLLALSQIAGKGKVSMEELRGQLGERLTPAMAVAAKAMGVTTAELEKMVENGIAAEDFLPKFGAAMEEAFGGTESASASVNRLKNRLDELMLKFGEAGGISDAYHAVLADVGAGLDKLEAALDGLDGTLTGNLSDAFAAAYDTAKTGAAEVAHLIESVIGQINEAGNAVSALLGGGGQDFNLLKSLLDGINITLGAIKDGFAAIGIAVETFAGAAQSAVALVLEGLAKLSFGEVAAGFERAAAEMKASAQKHFAQAEQRALAFESAAVKAAKHAAESESERFDRLETEARAAYQSAAAEAVKAAQTAKEAQEKAAQAAGTAQEEAAKKAADAAEQAARSSERAALKAEGAWQKAAVEAGKSTEEMAQIRRPLLDAGIEADNTAGKVSAIGGAAQGAAAKLREAFKQIGVDTDAVTEGISAKAKQAFADFQTASNLAREQGVDDARLIRNGFEQMMAKLQSPAEFAAFRRQLADSGRSADLTRAQLQRLNEAAEHGADGARTAYDRLAQSVKAAADDAALETLAAQAQQAFSDGLITAAQYGQTLSEVKRRSAEVAQQSATMGDTAKAAHEQAANAARAHADAEAQTANAAAQAAQGADKAAAGAVRRVTRLHEVFSTQHGNIRLTREEFAALNAEIDRFNVGQPESMSVTRWIQYKNQLQAVKDGFAAIIREAEEAGDAVSQMARDGTINQQALARAAQAAAEATGKLDSVRLTKLHAQIDEARQKLREMQNEAKEARETLEAELAGLDGNEEAAHELEARRKIEAWKKKAAESADDGTAAEYRKAAELQEQLYRRQREKREAEKQAKAEKTPDLSALAEPQINIGWDGVAGLIEEWKNALERRDAKVADAAAAVLIEKLKDGLRRMV</sequence>
<feature type="region of interest" description="Disordered" evidence="2">
    <location>
        <begin position="755"/>
        <end position="778"/>
    </location>
</feature>
<dbReference type="NCBIfam" id="TIGR02675">
    <property type="entry name" value="tape_meas_nterm"/>
    <property type="match status" value="1"/>
</dbReference>
<reference evidence="4 5" key="1">
    <citation type="submission" date="2018-06" db="EMBL/GenBank/DDBJ databases">
        <authorList>
            <consortium name="Pathogen Informatics"/>
            <person name="Doyle S."/>
        </authorList>
    </citation>
    <scope>NUCLEOTIDE SEQUENCE [LARGE SCALE GENOMIC DNA]</scope>
    <source>
        <strain evidence="4 5">NCTC13336</strain>
    </source>
</reference>
<evidence type="ECO:0000256" key="2">
    <source>
        <dbReference type="SAM" id="MobiDB-lite"/>
    </source>
</evidence>
<name>A0A377R0K5_9NEIS</name>
<feature type="domain" description="Tape measure protein N-terminal" evidence="3">
    <location>
        <begin position="97"/>
        <end position="281"/>
    </location>
</feature>
<evidence type="ECO:0000256" key="1">
    <source>
        <dbReference type="SAM" id="Coils"/>
    </source>
</evidence>
<dbReference type="EMBL" id="UGJJ01000001">
    <property type="protein sequence ID" value="STQ99851.1"/>
    <property type="molecule type" value="Genomic_DNA"/>
</dbReference>
<dbReference type="Proteomes" id="UP000254293">
    <property type="component" value="Unassembled WGS sequence"/>
</dbReference>
<dbReference type="OrthoDB" id="8019720at2"/>
<accession>A0A377R0K5</accession>
<dbReference type="Pfam" id="PF20155">
    <property type="entry name" value="TMP_3"/>
    <property type="match status" value="1"/>
</dbReference>
<feature type="region of interest" description="Disordered" evidence="2">
    <location>
        <begin position="500"/>
        <end position="528"/>
    </location>
</feature>
<feature type="compositionally biased region" description="Low complexity" evidence="2">
    <location>
        <begin position="757"/>
        <end position="778"/>
    </location>
</feature>
<evidence type="ECO:0000259" key="3">
    <source>
        <dbReference type="Pfam" id="PF20155"/>
    </source>
</evidence>